<dbReference type="STRING" id="1220589.CD32_20440"/>
<keyword evidence="2" id="KW-0378">Hydrolase</keyword>
<dbReference type="Pfam" id="PF00929">
    <property type="entry name" value="RNase_T"/>
    <property type="match status" value="1"/>
</dbReference>
<dbReference type="OrthoDB" id="159416at2"/>
<dbReference type="PANTHER" id="PTHR23044">
    <property type="entry name" value="3'-5' EXONUCLEASE ERI1-RELATED"/>
    <property type="match status" value="1"/>
</dbReference>
<evidence type="ECO:0000256" key="1">
    <source>
        <dbReference type="ARBA" id="ARBA00022722"/>
    </source>
</evidence>
<dbReference type="GO" id="GO:0003676">
    <property type="term" value="F:nucleic acid binding"/>
    <property type="evidence" value="ECO:0007669"/>
    <property type="project" value="InterPro"/>
</dbReference>
<dbReference type="GO" id="GO:0000175">
    <property type="term" value="F:3'-5'-RNA exonuclease activity"/>
    <property type="evidence" value="ECO:0007669"/>
    <property type="project" value="InterPro"/>
</dbReference>
<gene>
    <name evidence="5" type="ORF">CD32_20440</name>
</gene>
<dbReference type="InterPro" id="IPR036397">
    <property type="entry name" value="RNaseH_sf"/>
</dbReference>
<proteinExistence type="predicted"/>
<dbReference type="AlphaFoldDB" id="A0A0A3IAB9"/>
<dbReference type="InterPro" id="IPR012337">
    <property type="entry name" value="RNaseH-like_sf"/>
</dbReference>
<organism evidence="5 6">
    <name type="scientific">Lysinibacillus odysseyi 34hs-1 = NBRC 100172</name>
    <dbReference type="NCBI Taxonomy" id="1220589"/>
    <lineage>
        <taxon>Bacteria</taxon>
        <taxon>Bacillati</taxon>
        <taxon>Bacillota</taxon>
        <taxon>Bacilli</taxon>
        <taxon>Bacillales</taxon>
        <taxon>Bacillaceae</taxon>
        <taxon>Lysinibacillus</taxon>
    </lineage>
</organism>
<reference evidence="5 6" key="1">
    <citation type="submission" date="2014-02" db="EMBL/GenBank/DDBJ databases">
        <title>Draft genome sequence of Lysinibacillus odysseyi NBRC 100172.</title>
        <authorList>
            <person name="Zhang F."/>
            <person name="Wang G."/>
            <person name="Zhang L."/>
        </authorList>
    </citation>
    <scope>NUCLEOTIDE SEQUENCE [LARGE SCALE GENOMIC DNA]</scope>
    <source>
        <strain evidence="5 6">NBRC 100172</strain>
    </source>
</reference>
<dbReference type="InterPro" id="IPR047201">
    <property type="entry name" value="ERI-1_3'hExo-like"/>
</dbReference>
<evidence type="ECO:0000256" key="2">
    <source>
        <dbReference type="ARBA" id="ARBA00022801"/>
    </source>
</evidence>
<dbReference type="RefSeq" id="WP_036158456.1">
    <property type="nucleotide sequence ID" value="NZ_BCVX01000003.1"/>
</dbReference>
<dbReference type="eggNOG" id="COG5018">
    <property type="taxonomic scope" value="Bacteria"/>
</dbReference>
<dbReference type="Gene3D" id="3.30.420.10">
    <property type="entry name" value="Ribonuclease H-like superfamily/Ribonuclease H"/>
    <property type="match status" value="1"/>
</dbReference>
<keyword evidence="1" id="KW-0540">Nuclease</keyword>
<protein>
    <submittedName>
        <fullName evidence="5">DNA polymerase III subunit epsilon</fullName>
    </submittedName>
</protein>
<accession>A0A0A3IAB9</accession>
<comment type="caution">
    <text evidence="5">The sequence shown here is derived from an EMBL/GenBank/DDBJ whole genome shotgun (WGS) entry which is preliminary data.</text>
</comment>
<evidence type="ECO:0000259" key="4">
    <source>
        <dbReference type="SMART" id="SM00479"/>
    </source>
</evidence>
<name>A0A0A3IAB9_9BACI</name>
<keyword evidence="6" id="KW-1185">Reference proteome</keyword>
<dbReference type="InterPro" id="IPR051274">
    <property type="entry name" value="3-5_Exoribonuclease"/>
</dbReference>
<keyword evidence="3" id="KW-0269">Exonuclease</keyword>
<dbReference type="SUPFAM" id="SSF53098">
    <property type="entry name" value="Ribonuclease H-like"/>
    <property type="match status" value="1"/>
</dbReference>
<dbReference type="InterPro" id="IPR013520">
    <property type="entry name" value="Ribonucl_H"/>
</dbReference>
<dbReference type="Proteomes" id="UP000030437">
    <property type="component" value="Unassembled WGS sequence"/>
</dbReference>
<dbReference type="CDD" id="cd06133">
    <property type="entry name" value="ERI-1_3'hExo_like"/>
    <property type="match status" value="1"/>
</dbReference>
<dbReference type="EMBL" id="JPVP01000060">
    <property type="protein sequence ID" value="KGR81716.1"/>
    <property type="molecule type" value="Genomic_DNA"/>
</dbReference>
<sequence>MTRKHTYICIDIEAALIRGQQYMIELGAVKWNTDGTTETFTQLIQPYKFKKLNTHIQKLTGIKTEQLLDAPSFKEAMYKFKRWCKKDCIFLTFGEFDRKVLESELKRNYMKNDFIFPMIDFQQKYMIANHIKEQPSLLGLMGQLGLEAKTQHRALADADSLRQIFEAAKGEQLIEEQKTNEVRVLLSSLKPAETHYDLLISAIDLRISPDGLERKGIATLYEKLSFTTSEEKRINAEGEAEVIQLTTIHPSKKAEEMLAGIAASVDQKVILTRAGLRPLSKIFRLHGCSLPKTEVMTLQHLLHDEEAVARFSMHENSIHAFEAKVCRLLKQYEHLIIEEFNKRDLFPKETIEV</sequence>
<dbReference type="SMART" id="SM00479">
    <property type="entry name" value="EXOIII"/>
    <property type="match status" value="1"/>
</dbReference>
<dbReference type="PANTHER" id="PTHR23044:SF61">
    <property type="entry name" value="3'-5' EXORIBONUCLEASE 1-RELATED"/>
    <property type="match status" value="1"/>
</dbReference>
<evidence type="ECO:0000313" key="6">
    <source>
        <dbReference type="Proteomes" id="UP000030437"/>
    </source>
</evidence>
<feature type="domain" description="Exonuclease" evidence="4">
    <location>
        <begin position="6"/>
        <end position="174"/>
    </location>
</feature>
<evidence type="ECO:0000256" key="3">
    <source>
        <dbReference type="ARBA" id="ARBA00022839"/>
    </source>
</evidence>
<evidence type="ECO:0000313" key="5">
    <source>
        <dbReference type="EMBL" id="KGR81716.1"/>
    </source>
</evidence>